<accession>A0A2P7RMF7</accession>
<dbReference type="Proteomes" id="UP000240653">
    <property type="component" value="Unassembled WGS sequence"/>
</dbReference>
<comment type="caution">
    <text evidence="2">The sequence shown here is derived from an EMBL/GenBank/DDBJ whole genome shotgun (WGS) entry which is preliminary data.</text>
</comment>
<feature type="transmembrane region" description="Helical" evidence="1">
    <location>
        <begin position="19"/>
        <end position="39"/>
    </location>
</feature>
<name>A0A2P7RMF7_9HYPH</name>
<reference evidence="2 3" key="1">
    <citation type="submission" date="2018-03" db="EMBL/GenBank/DDBJ databases">
        <title>The draft genome of Mesorhizobium soli JCM 19897.</title>
        <authorList>
            <person name="Li L."/>
            <person name="Liu L."/>
            <person name="Liang L."/>
            <person name="Wang T."/>
            <person name="Zhang X."/>
        </authorList>
    </citation>
    <scope>NUCLEOTIDE SEQUENCE [LARGE SCALE GENOMIC DNA]</scope>
    <source>
        <strain evidence="2 3">JCM 19897</strain>
    </source>
</reference>
<dbReference type="EMBL" id="PXYL01000039">
    <property type="protein sequence ID" value="PSJ51390.1"/>
    <property type="molecule type" value="Genomic_DNA"/>
</dbReference>
<keyword evidence="1" id="KW-0812">Transmembrane</keyword>
<keyword evidence="1" id="KW-0472">Membrane</keyword>
<proteinExistence type="predicted"/>
<keyword evidence="1" id="KW-1133">Transmembrane helix</keyword>
<sequence>MAARRGTTSLATQMWRAAFAFQCAVLASAFLIGICAMWISDIVFEEWWRVGSERSPHNSRRRLQQLM</sequence>
<evidence type="ECO:0000313" key="2">
    <source>
        <dbReference type="EMBL" id="PSJ51390.1"/>
    </source>
</evidence>
<protein>
    <submittedName>
        <fullName evidence="2">Uncharacterized protein</fullName>
    </submittedName>
</protein>
<evidence type="ECO:0000256" key="1">
    <source>
        <dbReference type="SAM" id="Phobius"/>
    </source>
</evidence>
<evidence type="ECO:0000313" key="3">
    <source>
        <dbReference type="Proteomes" id="UP000240653"/>
    </source>
</evidence>
<keyword evidence="3" id="KW-1185">Reference proteome</keyword>
<dbReference type="AlphaFoldDB" id="A0A2P7RMF7"/>
<organism evidence="2 3">
    <name type="scientific">Pseudaminobacter soli</name>
    <name type="common">ex Li et al. 2025</name>
    <dbReference type="NCBI Taxonomy" id="1295366"/>
    <lineage>
        <taxon>Bacteria</taxon>
        <taxon>Pseudomonadati</taxon>
        <taxon>Pseudomonadota</taxon>
        <taxon>Alphaproteobacteria</taxon>
        <taxon>Hyphomicrobiales</taxon>
        <taxon>Phyllobacteriaceae</taxon>
        <taxon>Pseudaminobacter</taxon>
    </lineage>
</organism>
<gene>
    <name evidence="2" type="ORF">C7I85_29620</name>
</gene>